<protein>
    <submittedName>
        <fullName evidence="2">Tetratricopeptide repeat protein</fullName>
    </submittedName>
</protein>
<proteinExistence type="predicted"/>
<evidence type="ECO:0000313" key="3">
    <source>
        <dbReference type="Proteomes" id="UP001589646"/>
    </source>
</evidence>
<accession>A0ABV5QAL5</accession>
<dbReference type="Pfam" id="PF12688">
    <property type="entry name" value="TPR_5"/>
    <property type="match status" value="1"/>
</dbReference>
<evidence type="ECO:0000259" key="1">
    <source>
        <dbReference type="Pfam" id="PF12688"/>
    </source>
</evidence>
<sequence>MKDEELARAAALRQEDRHEEAREVLVALAAQHPDDGEVAREAAYVHDRLGLEHEAVPYYERALELGADDRIGLFTGFGSTLRVIGRYDDALAVLERGLAEFPGDPAMRAFRAMALHNAGRHREAVSTLLHVLAEGEQAGGYARALAYYADNLDEIVKPA</sequence>
<gene>
    <name evidence="2" type="ORF">ACFFRN_38420</name>
</gene>
<reference evidence="2 3" key="1">
    <citation type="submission" date="2024-09" db="EMBL/GenBank/DDBJ databases">
        <authorList>
            <person name="Sun Q."/>
            <person name="Mori K."/>
        </authorList>
    </citation>
    <scope>NUCLEOTIDE SEQUENCE [LARGE SCALE GENOMIC DNA]</scope>
    <source>
        <strain evidence="2 3">JCM 3323</strain>
    </source>
</reference>
<evidence type="ECO:0000313" key="2">
    <source>
        <dbReference type="EMBL" id="MFB9532518.1"/>
    </source>
</evidence>
<dbReference type="EMBL" id="JBHMCE010000014">
    <property type="protein sequence ID" value="MFB9532518.1"/>
    <property type="molecule type" value="Genomic_DNA"/>
</dbReference>
<dbReference type="SUPFAM" id="SSF48452">
    <property type="entry name" value="TPR-like"/>
    <property type="match status" value="1"/>
</dbReference>
<keyword evidence="3" id="KW-1185">Reference proteome</keyword>
<dbReference type="Gene3D" id="1.25.40.10">
    <property type="entry name" value="Tetratricopeptide repeat domain"/>
    <property type="match status" value="1"/>
</dbReference>
<name>A0ABV5QAL5_9ACTN</name>
<dbReference type="InterPro" id="IPR041656">
    <property type="entry name" value="TPR_5"/>
</dbReference>
<comment type="caution">
    <text evidence="2">The sequence shown here is derived from an EMBL/GenBank/DDBJ whole genome shotgun (WGS) entry which is preliminary data.</text>
</comment>
<dbReference type="RefSeq" id="WP_346117442.1">
    <property type="nucleotide sequence ID" value="NZ_BAAAXC010000005.1"/>
</dbReference>
<feature type="domain" description="Tetratrico peptide repeat group 5" evidence="1">
    <location>
        <begin position="38"/>
        <end position="152"/>
    </location>
</feature>
<dbReference type="Proteomes" id="UP001589646">
    <property type="component" value="Unassembled WGS sequence"/>
</dbReference>
<organism evidence="2 3">
    <name type="scientific">Nonomuraea roseola</name>
    <dbReference type="NCBI Taxonomy" id="46179"/>
    <lineage>
        <taxon>Bacteria</taxon>
        <taxon>Bacillati</taxon>
        <taxon>Actinomycetota</taxon>
        <taxon>Actinomycetes</taxon>
        <taxon>Streptosporangiales</taxon>
        <taxon>Streptosporangiaceae</taxon>
        <taxon>Nonomuraea</taxon>
    </lineage>
</organism>
<dbReference type="InterPro" id="IPR011990">
    <property type="entry name" value="TPR-like_helical_dom_sf"/>
</dbReference>